<evidence type="ECO:0000313" key="1">
    <source>
        <dbReference type="EMBL" id="TWH67608.1"/>
    </source>
</evidence>
<gene>
    <name evidence="1" type="ORF">JD77_02588</name>
</gene>
<sequence>MPAPIVATALGYHHATTARLATEAGTTWSNYARGDHAESSQPKFR</sequence>
<dbReference type="AlphaFoldDB" id="A0A562I9Y8"/>
<comment type="caution">
    <text evidence="1">The sequence shown here is derived from an EMBL/GenBank/DDBJ whole genome shotgun (WGS) entry which is preliminary data.</text>
</comment>
<dbReference type="EMBL" id="VLKE01000001">
    <property type="protein sequence ID" value="TWH67608.1"/>
    <property type="molecule type" value="Genomic_DNA"/>
</dbReference>
<protein>
    <submittedName>
        <fullName evidence="1">Uncharacterized protein</fullName>
    </submittedName>
</protein>
<evidence type="ECO:0000313" key="2">
    <source>
        <dbReference type="Proteomes" id="UP000319825"/>
    </source>
</evidence>
<keyword evidence="2" id="KW-1185">Reference proteome</keyword>
<proteinExistence type="predicted"/>
<name>A0A562I9Y8_MICOL</name>
<accession>A0A562I9Y8</accession>
<dbReference type="Proteomes" id="UP000319825">
    <property type="component" value="Unassembled WGS sequence"/>
</dbReference>
<organism evidence="1 2">
    <name type="scientific">Micromonospora olivasterospora</name>
    <dbReference type="NCBI Taxonomy" id="1880"/>
    <lineage>
        <taxon>Bacteria</taxon>
        <taxon>Bacillati</taxon>
        <taxon>Actinomycetota</taxon>
        <taxon>Actinomycetes</taxon>
        <taxon>Micromonosporales</taxon>
        <taxon>Micromonosporaceae</taxon>
        <taxon>Micromonospora</taxon>
    </lineage>
</organism>
<reference evidence="1 2" key="1">
    <citation type="submission" date="2019-07" db="EMBL/GenBank/DDBJ databases">
        <title>R&amp;d 2014.</title>
        <authorList>
            <person name="Klenk H.-P."/>
        </authorList>
    </citation>
    <scope>NUCLEOTIDE SEQUENCE [LARGE SCALE GENOMIC DNA]</scope>
    <source>
        <strain evidence="1 2">DSM 43868</strain>
    </source>
</reference>
<dbReference type="RefSeq" id="WP_246140647.1">
    <property type="nucleotide sequence ID" value="NZ_VLKE01000001.1"/>
</dbReference>